<dbReference type="InterPro" id="IPR029030">
    <property type="entry name" value="Caspase-like_dom_sf"/>
</dbReference>
<dbReference type="SUPFAM" id="SSF55846">
    <property type="entry name" value="N-acetylmuramoyl-L-alanine amidase-like"/>
    <property type="match status" value="1"/>
</dbReference>
<keyword evidence="4" id="KW-0961">Cell wall biogenesis/degradation</keyword>
<dbReference type="Pfam" id="PF00656">
    <property type="entry name" value="Peptidase_C14"/>
    <property type="match status" value="1"/>
</dbReference>
<evidence type="ECO:0000256" key="4">
    <source>
        <dbReference type="ARBA" id="ARBA00023316"/>
    </source>
</evidence>
<dbReference type="InterPro" id="IPR011600">
    <property type="entry name" value="Pept_C14_caspase"/>
</dbReference>
<dbReference type="EC" id="3.5.1.28" evidence="2"/>
<keyword evidence="3" id="KW-0378">Hydrolase</keyword>
<dbReference type="InterPro" id="IPR036505">
    <property type="entry name" value="Amidase/PGRP_sf"/>
</dbReference>
<dbReference type="Proteomes" id="UP001642464">
    <property type="component" value="Unassembled WGS sequence"/>
</dbReference>
<gene>
    <name evidence="7" type="ORF">SCF082_LOCUS9224</name>
</gene>
<feature type="domain" description="Peptidase C14 caspase" evidence="5">
    <location>
        <begin position="165"/>
        <end position="299"/>
    </location>
</feature>
<dbReference type="InterPro" id="IPR051206">
    <property type="entry name" value="NAMLAA_amidase_2"/>
</dbReference>
<evidence type="ECO:0000313" key="8">
    <source>
        <dbReference type="Proteomes" id="UP001642464"/>
    </source>
</evidence>
<dbReference type="Gene3D" id="3.40.80.10">
    <property type="entry name" value="Peptidoglycan recognition protein-like"/>
    <property type="match status" value="1"/>
</dbReference>
<evidence type="ECO:0000256" key="3">
    <source>
        <dbReference type="ARBA" id="ARBA00022801"/>
    </source>
</evidence>
<comment type="catalytic activity">
    <reaction evidence="1">
        <text>Hydrolyzes the link between N-acetylmuramoyl residues and L-amino acid residues in certain cell-wall glycopeptides.</text>
        <dbReference type="EC" id="3.5.1.28"/>
    </reaction>
</comment>
<evidence type="ECO:0000313" key="7">
    <source>
        <dbReference type="EMBL" id="CAK9006900.1"/>
    </source>
</evidence>
<feature type="domain" description="N-acetylmuramoyl-L-alanine amidase" evidence="6">
    <location>
        <begin position="373"/>
        <end position="492"/>
    </location>
</feature>
<name>A0ABP0IXT0_9DINO</name>
<evidence type="ECO:0000256" key="1">
    <source>
        <dbReference type="ARBA" id="ARBA00001561"/>
    </source>
</evidence>
<dbReference type="EMBL" id="CAXAMM010005335">
    <property type="protein sequence ID" value="CAK9006900.1"/>
    <property type="molecule type" value="Genomic_DNA"/>
</dbReference>
<dbReference type="PANTHER" id="PTHR30417">
    <property type="entry name" value="N-ACETYLMURAMOYL-L-ALANINE AMIDASE AMID"/>
    <property type="match status" value="1"/>
</dbReference>
<dbReference type="Gene3D" id="3.40.50.1460">
    <property type="match status" value="1"/>
</dbReference>
<dbReference type="PANTHER" id="PTHR30417:SF1">
    <property type="entry name" value="N-ACETYLMURAMOYL-L-ALANINE AMIDASE AMID"/>
    <property type="match status" value="1"/>
</dbReference>
<evidence type="ECO:0000259" key="5">
    <source>
        <dbReference type="Pfam" id="PF00656"/>
    </source>
</evidence>
<organism evidence="7 8">
    <name type="scientific">Durusdinium trenchii</name>
    <dbReference type="NCBI Taxonomy" id="1381693"/>
    <lineage>
        <taxon>Eukaryota</taxon>
        <taxon>Sar</taxon>
        <taxon>Alveolata</taxon>
        <taxon>Dinophyceae</taxon>
        <taxon>Suessiales</taxon>
        <taxon>Symbiodiniaceae</taxon>
        <taxon>Durusdinium</taxon>
    </lineage>
</organism>
<accession>A0ABP0IXT0</accession>
<proteinExistence type="predicted"/>
<evidence type="ECO:0000256" key="2">
    <source>
        <dbReference type="ARBA" id="ARBA00011901"/>
    </source>
</evidence>
<dbReference type="InterPro" id="IPR002502">
    <property type="entry name" value="Amidase_domain"/>
</dbReference>
<dbReference type="CDD" id="cd06583">
    <property type="entry name" value="PGRP"/>
    <property type="match status" value="1"/>
</dbReference>
<reference evidence="7 8" key="1">
    <citation type="submission" date="2024-02" db="EMBL/GenBank/DDBJ databases">
        <authorList>
            <person name="Chen Y."/>
            <person name="Shah S."/>
            <person name="Dougan E. K."/>
            <person name="Thang M."/>
            <person name="Chan C."/>
        </authorList>
    </citation>
    <scope>NUCLEOTIDE SEQUENCE [LARGE SCALE GENOMIC DNA]</scope>
</reference>
<dbReference type="Pfam" id="PF01510">
    <property type="entry name" value="Amidase_2"/>
    <property type="match status" value="1"/>
</dbReference>
<keyword evidence="8" id="KW-1185">Reference proteome</keyword>
<evidence type="ECO:0000259" key="6">
    <source>
        <dbReference type="Pfam" id="PF01510"/>
    </source>
</evidence>
<sequence length="602" mass="68167">MQEVLNVLNVLEKRLEEGKKEFDSLKYLLNELGTMKSEEIQSLSDLLKELGTIRPEEIQSVSDLVRRQRTPRKFSGAVAMVGGDFSELRDDSRAWIEEDDSHDDDKDRNVLDPQHLHEEAQRVLGSIPGECSPKGFEAKSSVVTPNTVEEFIDGLDFENIEHGGTYFFYYAGHGFEVEGRFYFLPGKPTSLLGCVPLDYILERLKTFYGCTFIFCINSCRSSLQGKFTAALRDSFKQKSGTSFNNVIVMFPTASGVPAKDWGAKETTFEKLVKEFLPKFANTDDITTLFTNFATKVSKDDQDNPGLHFFPSAVAKPPTSGYTLLWYESHKDMQTTHKDGTIQVRDQRKAHRRRVNRMTAPMVLSRTEQKNVCVILDHTGGTSCKDYVARFIHTGMSANYMISSDGTRYLLVDEESMAWDYNLAYWGGADFIAAEDYLDTEGKINELKSYSISIALEGKDYTKKQYEELLTLLNEIRGRWNLDPWNLVGAEEVVQDPKAQVGPGPKFEWHRLAEEGFSLKVDSPHKSGVAFNDPQKPQKLLTDLGAWGYAFGPDQLERMFLEKRKAAFCHRYGINPDDAGPIRAAVESLLQQRSMRKTQQPVA</sequence>
<protein>
    <recommendedName>
        <fullName evidence="2">N-acetylmuramoyl-L-alanine amidase</fullName>
        <ecNumber evidence="2">3.5.1.28</ecNumber>
    </recommendedName>
</protein>
<dbReference type="SUPFAM" id="SSF52129">
    <property type="entry name" value="Caspase-like"/>
    <property type="match status" value="1"/>
</dbReference>
<comment type="caution">
    <text evidence="7">The sequence shown here is derived from an EMBL/GenBank/DDBJ whole genome shotgun (WGS) entry which is preliminary data.</text>
</comment>